<keyword evidence="1" id="KW-0472">Membrane</keyword>
<dbReference type="STRING" id="474960.SAMN05216180_2417"/>
<keyword evidence="3" id="KW-1185">Reference proteome</keyword>
<organism evidence="2 3">
    <name type="scientific">Hydrogenoanaerobacterium saccharovorans</name>
    <dbReference type="NCBI Taxonomy" id="474960"/>
    <lineage>
        <taxon>Bacteria</taxon>
        <taxon>Bacillati</taxon>
        <taxon>Bacillota</taxon>
        <taxon>Clostridia</taxon>
        <taxon>Eubacteriales</taxon>
        <taxon>Oscillospiraceae</taxon>
        <taxon>Hydrogenoanaerobacterium</taxon>
    </lineage>
</organism>
<dbReference type="EMBL" id="FOCG01000002">
    <property type="protein sequence ID" value="SEN00253.1"/>
    <property type="molecule type" value="Genomic_DNA"/>
</dbReference>
<dbReference type="Proteomes" id="UP000199158">
    <property type="component" value="Unassembled WGS sequence"/>
</dbReference>
<sequence>MTELKNKINVKLFKGMAVIQLATIELKNKVRNKLVSNEGAISDYAAGAAIGLVGAAIILGIIKVLLKDEVEPGLTAKTKEIFSTK</sequence>
<dbReference type="RefSeq" id="WP_092755509.1">
    <property type="nucleotide sequence ID" value="NZ_FOCG01000002.1"/>
</dbReference>
<feature type="transmembrane region" description="Helical" evidence="1">
    <location>
        <begin position="44"/>
        <end position="66"/>
    </location>
</feature>
<accession>A0A1H8CYS9</accession>
<name>A0A1H8CYS9_9FIRM</name>
<evidence type="ECO:0000256" key="1">
    <source>
        <dbReference type="SAM" id="Phobius"/>
    </source>
</evidence>
<dbReference type="AlphaFoldDB" id="A0A1H8CYS9"/>
<keyword evidence="1" id="KW-1133">Transmembrane helix</keyword>
<proteinExistence type="predicted"/>
<evidence type="ECO:0000313" key="2">
    <source>
        <dbReference type="EMBL" id="SEN00253.1"/>
    </source>
</evidence>
<reference evidence="2 3" key="1">
    <citation type="submission" date="2016-10" db="EMBL/GenBank/DDBJ databases">
        <authorList>
            <person name="de Groot N.N."/>
        </authorList>
    </citation>
    <scope>NUCLEOTIDE SEQUENCE [LARGE SCALE GENOMIC DNA]</scope>
    <source>
        <strain evidence="2 3">CGMCC 1.5070</strain>
    </source>
</reference>
<keyword evidence="1" id="KW-0812">Transmembrane</keyword>
<gene>
    <name evidence="2" type="ORF">SAMN05216180_2417</name>
</gene>
<protein>
    <submittedName>
        <fullName evidence="2">Uncharacterized protein</fullName>
    </submittedName>
</protein>
<evidence type="ECO:0000313" key="3">
    <source>
        <dbReference type="Proteomes" id="UP000199158"/>
    </source>
</evidence>